<feature type="region of interest" description="Disordered" evidence="1">
    <location>
        <begin position="1"/>
        <end position="52"/>
    </location>
</feature>
<reference evidence="2 3" key="1">
    <citation type="journal article" date="2013" name="Science">
        <title>Pandoraviruses: amoeba viruses with genomes up to 2.5 Mb reaching that of parasitic eukaryotes.</title>
        <authorList>
            <person name="Philippe N."/>
            <person name="Legendre M."/>
            <person name="Doutre G."/>
            <person name="Coute Y."/>
            <person name="Poirot O."/>
            <person name="Lescot M."/>
            <person name="Arslan D."/>
            <person name="Seltzer V."/>
            <person name="Bertaux L."/>
            <person name="Bruley C."/>
            <person name="Garin J."/>
            <person name="Claverie J.M."/>
            <person name="Abergel C."/>
        </authorList>
    </citation>
    <scope>NUCLEOTIDE SEQUENCE [LARGE SCALE GENOMIC DNA]</scope>
</reference>
<dbReference type="KEGG" id="vg:16607509"/>
<proteinExistence type="predicted"/>
<evidence type="ECO:0000256" key="1">
    <source>
        <dbReference type="SAM" id="MobiDB-lite"/>
    </source>
</evidence>
<feature type="compositionally biased region" description="Basic and acidic residues" evidence="1">
    <location>
        <begin position="1"/>
        <end position="16"/>
    </location>
</feature>
<gene>
    <name evidence="2" type="ORF">psal_cds_1334</name>
</gene>
<evidence type="ECO:0000313" key="3">
    <source>
        <dbReference type="Proteomes" id="UP000204584"/>
    </source>
</evidence>
<name>S4W4S0_9VIRU</name>
<evidence type="ECO:0008006" key="4">
    <source>
        <dbReference type="Google" id="ProtNLM"/>
    </source>
</evidence>
<dbReference type="Proteomes" id="UP000204584">
    <property type="component" value="Segment"/>
</dbReference>
<dbReference type="EMBL" id="KC977571">
    <property type="protein sequence ID" value="AGO85722.2"/>
    <property type="molecule type" value="Genomic_DNA"/>
</dbReference>
<protein>
    <recommendedName>
        <fullName evidence="4">F-box domain containing protein</fullName>
    </recommendedName>
</protein>
<dbReference type="GeneID" id="16607509"/>
<dbReference type="RefSeq" id="YP_008438801.2">
    <property type="nucleotide sequence ID" value="NC_022098.1"/>
</dbReference>
<evidence type="ECO:0000313" key="2">
    <source>
        <dbReference type="EMBL" id="AGO85722.2"/>
    </source>
</evidence>
<keyword evidence="3" id="KW-1185">Reference proteome</keyword>
<sequence>MRQRNQSHDKRHPMEARKRRSGSPPARQNGRTVRDDAKRRRRTPTAPLPTGIDDLPNEMLVHLLACGPTGGDRIAFMLATRMVARRWRNAVEVLWPVPQPYAYGRCLQFLLVKYPDALRGCHTKPDVLHAALVCAERDLRRAGPRLSDDDEPRPYDYASALFDAFYRAAGVRLRQIEAERCPACARKPMSCECMCDCERCGGQWPADDCEQANAPHWVCDYPIECRRSFVVRHRGALVGDGDDSHYEADSAALSRWARCRSHELPHWAALGTSITAKTYIGRCVQLLLCHSVVNASDITRMSCAAVIRRAHSLDDYLLRHRGRRATSGGPLSASESTSVRARRARVCEECASEGYGGAEGDAGYMLGGAQFKARCLRK</sequence>
<accession>S4W4S0</accession>
<organism evidence="2 3">
    <name type="scientific">Pandoravirus salinus</name>
    <dbReference type="NCBI Taxonomy" id="1349410"/>
    <lineage>
        <taxon>Viruses</taxon>
        <taxon>Pandoravirus</taxon>
    </lineage>
</organism>